<gene>
    <name evidence="4" type="ORF">WMSIL1_LOCUS3499</name>
</gene>
<feature type="non-terminal residue" evidence="4">
    <location>
        <position position="125"/>
    </location>
</feature>
<dbReference type="Pfam" id="PF00069">
    <property type="entry name" value="Pkinase"/>
    <property type="match status" value="1"/>
</dbReference>
<keyword evidence="1" id="KW-0547">Nucleotide-binding</keyword>
<evidence type="ECO:0000313" key="4">
    <source>
        <dbReference type="EMBL" id="VUZ42836.1"/>
    </source>
</evidence>
<dbReference type="GO" id="GO:0005524">
    <property type="term" value="F:ATP binding"/>
    <property type="evidence" value="ECO:0007669"/>
    <property type="project" value="UniProtKB-KW"/>
</dbReference>
<evidence type="ECO:0000256" key="2">
    <source>
        <dbReference type="ARBA" id="ARBA00022840"/>
    </source>
</evidence>
<accession>A0A564Y6R2</accession>
<dbReference type="AlphaFoldDB" id="A0A564Y6R2"/>
<reference evidence="4 5" key="1">
    <citation type="submission" date="2019-07" db="EMBL/GenBank/DDBJ databases">
        <authorList>
            <person name="Jastrzebski P J."/>
            <person name="Paukszto L."/>
            <person name="Jastrzebski P J."/>
        </authorList>
    </citation>
    <scope>NUCLEOTIDE SEQUENCE [LARGE SCALE GENOMIC DNA]</scope>
    <source>
        <strain evidence="4 5">WMS-il1</strain>
    </source>
</reference>
<keyword evidence="5" id="KW-1185">Reference proteome</keyword>
<dbReference type="Gene3D" id="1.10.510.10">
    <property type="entry name" value="Transferase(Phosphotransferase) domain 1"/>
    <property type="match status" value="1"/>
</dbReference>
<evidence type="ECO:0000259" key="3">
    <source>
        <dbReference type="PROSITE" id="PS50011"/>
    </source>
</evidence>
<dbReference type="InterPro" id="IPR011009">
    <property type="entry name" value="Kinase-like_dom_sf"/>
</dbReference>
<dbReference type="Proteomes" id="UP000321570">
    <property type="component" value="Unassembled WGS sequence"/>
</dbReference>
<dbReference type="SUPFAM" id="SSF56112">
    <property type="entry name" value="Protein kinase-like (PK-like)"/>
    <property type="match status" value="1"/>
</dbReference>
<evidence type="ECO:0000256" key="1">
    <source>
        <dbReference type="ARBA" id="ARBA00022741"/>
    </source>
</evidence>
<dbReference type="InterPro" id="IPR000719">
    <property type="entry name" value="Prot_kinase_dom"/>
</dbReference>
<proteinExistence type="predicted"/>
<keyword evidence="2" id="KW-0067">ATP-binding</keyword>
<protein>
    <recommendedName>
        <fullName evidence="3">Protein kinase domain-containing protein</fullName>
    </recommendedName>
</protein>
<organism evidence="4 5">
    <name type="scientific">Hymenolepis diminuta</name>
    <name type="common">Rat tapeworm</name>
    <dbReference type="NCBI Taxonomy" id="6216"/>
    <lineage>
        <taxon>Eukaryota</taxon>
        <taxon>Metazoa</taxon>
        <taxon>Spiralia</taxon>
        <taxon>Lophotrochozoa</taxon>
        <taxon>Platyhelminthes</taxon>
        <taxon>Cestoda</taxon>
        <taxon>Eucestoda</taxon>
        <taxon>Cyclophyllidea</taxon>
        <taxon>Hymenolepididae</taxon>
        <taxon>Hymenolepis</taxon>
    </lineage>
</organism>
<name>A0A564Y6R2_HYMDI</name>
<dbReference type="InterPro" id="IPR050117">
    <property type="entry name" value="MAPK"/>
</dbReference>
<dbReference type="PANTHER" id="PTHR24055">
    <property type="entry name" value="MITOGEN-ACTIVATED PROTEIN KINASE"/>
    <property type="match status" value="1"/>
</dbReference>
<sequence>MFYNEKIDIFSVGVVTAELFTKEGLFKGRRAEEQAKEITRLLGKFDNSSCPGCEHLRYYNRYFSNQKDEPPELIPYLEEKCVPKDAIQLIARLLQLNPANRPKAHEVLEDSFFSSDPTPNGNFLH</sequence>
<dbReference type="PROSITE" id="PS50011">
    <property type="entry name" value="PROTEIN_KINASE_DOM"/>
    <property type="match status" value="1"/>
</dbReference>
<dbReference type="GO" id="GO:0004672">
    <property type="term" value="F:protein kinase activity"/>
    <property type="evidence" value="ECO:0007669"/>
    <property type="project" value="InterPro"/>
</dbReference>
<feature type="domain" description="Protein kinase" evidence="3">
    <location>
        <begin position="1"/>
        <end position="113"/>
    </location>
</feature>
<evidence type="ECO:0000313" key="5">
    <source>
        <dbReference type="Proteomes" id="UP000321570"/>
    </source>
</evidence>
<dbReference type="EMBL" id="CABIJS010000110">
    <property type="protein sequence ID" value="VUZ42836.1"/>
    <property type="molecule type" value="Genomic_DNA"/>
</dbReference>